<name>A0A067QCV7_9AGAM</name>
<accession>A0A067QCV7</accession>
<dbReference type="EMBL" id="KL197709">
    <property type="protein sequence ID" value="KDQ63970.1"/>
    <property type="molecule type" value="Genomic_DNA"/>
</dbReference>
<dbReference type="Proteomes" id="UP000027265">
    <property type="component" value="Unassembled WGS sequence"/>
</dbReference>
<keyword evidence="3" id="KW-1185">Reference proteome</keyword>
<dbReference type="STRING" id="933084.A0A067QCV7"/>
<evidence type="ECO:0000256" key="1">
    <source>
        <dbReference type="SAM" id="MobiDB-lite"/>
    </source>
</evidence>
<dbReference type="AlphaFoldDB" id="A0A067QCV7"/>
<reference evidence="3" key="1">
    <citation type="journal article" date="2014" name="Proc. Natl. Acad. Sci. U.S.A.">
        <title>Extensive sampling of basidiomycete genomes demonstrates inadequacy of the white-rot/brown-rot paradigm for wood decay fungi.</title>
        <authorList>
            <person name="Riley R."/>
            <person name="Salamov A.A."/>
            <person name="Brown D.W."/>
            <person name="Nagy L.G."/>
            <person name="Floudas D."/>
            <person name="Held B.W."/>
            <person name="Levasseur A."/>
            <person name="Lombard V."/>
            <person name="Morin E."/>
            <person name="Otillar R."/>
            <person name="Lindquist E.A."/>
            <person name="Sun H."/>
            <person name="LaButti K.M."/>
            <person name="Schmutz J."/>
            <person name="Jabbour D."/>
            <person name="Luo H."/>
            <person name="Baker S.E."/>
            <person name="Pisabarro A.G."/>
            <person name="Walton J.D."/>
            <person name="Blanchette R.A."/>
            <person name="Henrissat B."/>
            <person name="Martin F."/>
            <person name="Cullen D."/>
            <person name="Hibbett D.S."/>
            <person name="Grigoriev I.V."/>
        </authorList>
    </citation>
    <scope>NUCLEOTIDE SEQUENCE [LARGE SCALE GENOMIC DNA]</scope>
    <source>
        <strain evidence="3">MUCL 33604</strain>
    </source>
</reference>
<dbReference type="HOGENOM" id="CLU_046231_1_0_1"/>
<organism evidence="2 3">
    <name type="scientific">Jaapia argillacea MUCL 33604</name>
    <dbReference type="NCBI Taxonomy" id="933084"/>
    <lineage>
        <taxon>Eukaryota</taxon>
        <taxon>Fungi</taxon>
        <taxon>Dikarya</taxon>
        <taxon>Basidiomycota</taxon>
        <taxon>Agaricomycotina</taxon>
        <taxon>Agaricomycetes</taxon>
        <taxon>Agaricomycetidae</taxon>
        <taxon>Jaapiales</taxon>
        <taxon>Jaapiaceae</taxon>
        <taxon>Jaapia</taxon>
    </lineage>
</organism>
<proteinExistence type="predicted"/>
<gene>
    <name evidence="2" type="ORF">JAAARDRAFT_27642</name>
</gene>
<sequence length="391" mass="42809">MSKRGRSDVAEDLEAPLSKKPAPSPSPTTTPPSESSQPDLHALLDFTSLTTHPEISTRFDQIASSLLYDYRISITNGATVTEFEILELECYLHKVGCHEDPFTRGAEEQRKSGLWYFHRAPRRFQPSTSQVTRAPTAAGGYRGGTRKGLDITFGSPLLLSSPYFASSSTTKPPSTAPPSTTTRGGVLFRTIRRVKDQKLISGPSLLVDEVLRLSKADSISQLVDTIWGGNISAFSPPSSSPSFMSLQRMSDPKKSTPPPRIHKSPRIGLDLSHPETTASMTHPRVVYVTKQYRYFTNPHLLVANGRAHTFLGVYLECDKNSELSDDEAAMSQELVRLTGLKGPTVSKYLDEYKAGYRSDKLTSFIGAKGKGASSAPATLLKMMGCLDRLAH</sequence>
<dbReference type="OrthoDB" id="16851at2759"/>
<feature type="region of interest" description="Disordered" evidence="1">
    <location>
        <begin position="1"/>
        <end position="39"/>
    </location>
</feature>
<evidence type="ECO:0000313" key="2">
    <source>
        <dbReference type="EMBL" id="KDQ63970.1"/>
    </source>
</evidence>
<dbReference type="InParanoid" id="A0A067QCV7"/>
<protein>
    <submittedName>
        <fullName evidence="2">Uncharacterized protein</fullName>
    </submittedName>
</protein>
<evidence type="ECO:0000313" key="3">
    <source>
        <dbReference type="Proteomes" id="UP000027265"/>
    </source>
</evidence>
<feature type="region of interest" description="Disordered" evidence="1">
    <location>
        <begin position="237"/>
        <end position="275"/>
    </location>
</feature>